<dbReference type="Proteomes" id="UP001056120">
    <property type="component" value="Linkage Group LG21"/>
</dbReference>
<gene>
    <name evidence="1" type="ORF">L1987_63525</name>
</gene>
<reference evidence="2" key="1">
    <citation type="journal article" date="2022" name="Mol. Ecol. Resour.">
        <title>The genomes of chicory, endive, great burdock and yacon provide insights into Asteraceae palaeo-polyploidization history and plant inulin production.</title>
        <authorList>
            <person name="Fan W."/>
            <person name="Wang S."/>
            <person name="Wang H."/>
            <person name="Wang A."/>
            <person name="Jiang F."/>
            <person name="Liu H."/>
            <person name="Zhao H."/>
            <person name="Xu D."/>
            <person name="Zhang Y."/>
        </authorList>
    </citation>
    <scope>NUCLEOTIDE SEQUENCE [LARGE SCALE GENOMIC DNA]</scope>
    <source>
        <strain evidence="2">cv. Yunnan</strain>
    </source>
</reference>
<dbReference type="EMBL" id="CM042038">
    <property type="protein sequence ID" value="KAI3732321.1"/>
    <property type="molecule type" value="Genomic_DNA"/>
</dbReference>
<sequence length="163" mass="18093">MEELGVGQSLPSLDSMDEDPYRKKRKFEDEILDVRVAKHTCLSLETKLSAVDSNSCSEDAGSIMSVSAHDSHSTSTSTSSVNWSGDTKTCVTSPTSEDCSSECAYEYEYETKESMVEDLFCANSANKSVLSSGRWNVKQDTEQGAEKLTIDKEFEQYFSMLML</sequence>
<keyword evidence="2" id="KW-1185">Reference proteome</keyword>
<name>A0ACB9CDI1_9ASTR</name>
<protein>
    <submittedName>
        <fullName evidence="1">Uncharacterized protein</fullName>
    </submittedName>
</protein>
<evidence type="ECO:0000313" key="2">
    <source>
        <dbReference type="Proteomes" id="UP001056120"/>
    </source>
</evidence>
<comment type="caution">
    <text evidence="1">The sequence shown here is derived from an EMBL/GenBank/DDBJ whole genome shotgun (WGS) entry which is preliminary data.</text>
</comment>
<accession>A0ACB9CDI1</accession>
<reference evidence="1 2" key="2">
    <citation type="journal article" date="2022" name="Mol. Ecol. Resour.">
        <title>The genomes of chicory, endive, great burdock and yacon provide insights into Asteraceae paleo-polyploidization history and plant inulin production.</title>
        <authorList>
            <person name="Fan W."/>
            <person name="Wang S."/>
            <person name="Wang H."/>
            <person name="Wang A."/>
            <person name="Jiang F."/>
            <person name="Liu H."/>
            <person name="Zhao H."/>
            <person name="Xu D."/>
            <person name="Zhang Y."/>
        </authorList>
    </citation>
    <scope>NUCLEOTIDE SEQUENCE [LARGE SCALE GENOMIC DNA]</scope>
    <source>
        <strain evidence="2">cv. Yunnan</strain>
        <tissue evidence="1">Leaves</tissue>
    </source>
</reference>
<evidence type="ECO:0000313" key="1">
    <source>
        <dbReference type="EMBL" id="KAI3732321.1"/>
    </source>
</evidence>
<organism evidence="1 2">
    <name type="scientific">Smallanthus sonchifolius</name>
    <dbReference type="NCBI Taxonomy" id="185202"/>
    <lineage>
        <taxon>Eukaryota</taxon>
        <taxon>Viridiplantae</taxon>
        <taxon>Streptophyta</taxon>
        <taxon>Embryophyta</taxon>
        <taxon>Tracheophyta</taxon>
        <taxon>Spermatophyta</taxon>
        <taxon>Magnoliopsida</taxon>
        <taxon>eudicotyledons</taxon>
        <taxon>Gunneridae</taxon>
        <taxon>Pentapetalae</taxon>
        <taxon>asterids</taxon>
        <taxon>campanulids</taxon>
        <taxon>Asterales</taxon>
        <taxon>Asteraceae</taxon>
        <taxon>Asteroideae</taxon>
        <taxon>Heliantheae alliance</taxon>
        <taxon>Millerieae</taxon>
        <taxon>Smallanthus</taxon>
    </lineage>
</organism>
<proteinExistence type="predicted"/>